<name>A0A396J579_MEDTR</name>
<dbReference type="Gramene" id="rna9056">
    <property type="protein sequence ID" value="RHN73259.1"/>
    <property type="gene ID" value="gene9056"/>
</dbReference>
<evidence type="ECO:0000313" key="2">
    <source>
        <dbReference type="EMBL" id="RHN73259.1"/>
    </source>
</evidence>
<keyword evidence="2" id="KW-0695">RNA-directed DNA polymerase</keyword>
<organism evidence="2 3">
    <name type="scientific">Medicago truncatula</name>
    <name type="common">Barrel medic</name>
    <name type="synonym">Medicago tribuloides</name>
    <dbReference type="NCBI Taxonomy" id="3880"/>
    <lineage>
        <taxon>Eukaryota</taxon>
        <taxon>Viridiplantae</taxon>
        <taxon>Streptophyta</taxon>
        <taxon>Embryophyta</taxon>
        <taxon>Tracheophyta</taxon>
        <taxon>Spermatophyta</taxon>
        <taxon>Magnoliopsida</taxon>
        <taxon>eudicotyledons</taxon>
        <taxon>Gunneridae</taxon>
        <taxon>Pentapetalae</taxon>
        <taxon>rosids</taxon>
        <taxon>fabids</taxon>
        <taxon>Fabales</taxon>
        <taxon>Fabaceae</taxon>
        <taxon>Papilionoideae</taxon>
        <taxon>50 kb inversion clade</taxon>
        <taxon>NPAAA clade</taxon>
        <taxon>Hologalegina</taxon>
        <taxon>IRL clade</taxon>
        <taxon>Trifolieae</taxon>
        <taxon>Medicago</taxon>
    </lineage>
</organism>
<evidence type="ECO:0000259" key="1">
    <source>
        <dbReference type="Pfam" id="PF13966"/>
    </source>
</evidence>
<sequence length="163" mass="19378">MYFKLEGAMLGEYRCPVEKMSTCKLIWKSAPSKVMAFTWKLLLDRIPTRANLEIRNCLPPEDGSNCIRCTTGRESSTHLFLHCVFAYDIWLSLMRWTNQFFLIPPNLFIHWECWSAGGYHKKIRRGWRMIWQAAVWVIWKTRNDRMFNDVVKGVEELVEEIQV</sequence>
<dbReference type="Pfam" id="PF13966">
    <property type="entry name" value="zf-RVT"/>
    <property type="match status" value="1"/>
</dbReference>
<dbReference type="InterPro" id="IPR026960">
    <property type="entry name" value="RVT-Znf"/>
</dbReference>
<evidence type="ECO:0000313" key="3">
    <source>
        <dbReference type="Proteomes" id="UP000265566"/>
    </source>
</evidence>
<proteinExistence type="predicted"/>
<accession>A0A396J579</accession>
<dbReference type="Proteomes" id="UP000265566">
    <property type="component" value="Chromosome 2"/>
</dbReference>
<protein>
    <submittedName>
        <fullName evidence="2">Putative reverse transcriptase zinc-binding domain-containing protein</fullName>
    </submittedName>
</protein>
<dbReference type="GO" id="GO:0003964">
    <property type="term" value="F:RNA-directed DNA polymerase activity"/>
    <property type="evidence" value="ECO:0007669"/>
    <property type="project" value="UniProtKB-KW"/>
</dbReference>
<reference evidence="3" key="1">
    <citation type="journal article" date="2018" name="Nat. Plants">
        <title>Whole-genome landscape of Medicago truncatula symbiotic genes.</title>
        <authorList>
            <person name="Pecrix Y."/>
            <person name="Staton S.E."/>
            <person name="Sallet E."/>
            <person name="Lelandais-Briere C."/>
            <person name="Moreau S."/>
            <person name="Carrere S."/>
            <person name="Blein T."/>
            <person name="Jardinaud M.F."/>
            <person name="Latrasse D."/>
            <person name="Zouine M."/>
            <person name="Zahm M."/>
            <person name="Kreplak J."/>
            <person name="Mayjonade B."/>
            <person name="Satge C."/>
            <person name="Perez M."/>
            <person name="Cauet S."/>
            <person name="Marande W."/>
            <person name="Chantry-Darmon C."/>
            <person name="Lopez-Roques C."/>
            <person name="Bouchez O."/>
            <person name="Berard A."/>
            <person name="Debelle F."/>
            <person name="Munos S."/>
            <person name="Bendahmane A."/>
            <person name="Berges H."/>
            <person name="Niebel A."/>
            <person name="Buitink J."/>
            <person name="Frugier F."/>
            <person name="Benhamed M."/>
            <person name="Crespi M."/>
            <person name="Gouzy J."/>
            <person name="Gamas P."/>
        </authorList>
    </citation>
    <scope>NUCLEOTIDE SEQUENCE [LARGE SCALE GENOMIC DNA]</scope>
    <source>
        <strain evidence="3">cv. Jemalong A17</strain>
    </source>
</reference>
<dbReference type="AlphaFoldDB" id="A0A396J579"/>
<keyword evidence="2" id="KW-0808">Transferase</keyword>
<feature type="domain" description="Reverse transcriptase zinc-binding" evidence="1">
    <location>
        <begin position="18"/>
        <end position="90"/>
    </location>
</feature>
<comment type="caution">
    <text evidence="2">The sequence shown here is derived from an EMBL/GenBank/DDBJ whole genome shotgun (WGS) entry which is preliminary data.</text>
</comment>
<dbReference type="EMBL" id="PSQE01000002">
    <property type="protein sequence ID" value="RHN73259.1"/>
    <property type="molecule type" value="Genomic_DNA"/>
</dbReference>
<keyword evidence="2" id="KW-0548">Nucleotidyltransferase</keyword>
<gene>
    <name evidence="2" type="ORF">MtrunA17_Chr2g0296541</name>
</gene>